<evidence type="ECO:0000256" key="1">
    <source>
        <dbReference type="SAM" id="SignalP"/>
    </source>
</evidence>
<dbReference type="EMBL" id="JASJOS010000017">
    <property type="protein sequence ID" value="MDJ1484868.1"/>
    <property type="molecule type" value="Genomic_DNA"/>
</dbReference>
<organism evidence="2 3">
    <name type="scientific">Xanthocytophaga flava</name>
    <dbReference type="NCBI Taxonomy" id="3048013"/>
    <lineage>
        <taxon>Bacteria</taxon>
        <taxon>Pseudomonadati</taxon>
        <taxon>Bacteroidota</taxon>
        <taxon>Cytophagia</taxon>
        <taxon>Cytophagales</taxon>
        <taxon>Rhodocytophagaceae</taxon>
        <taxon>Xanthocytophaga</taxon>
    </lineage>
</organism>
<evidence type="ECO:0000313" key="3">
    <source>
        <dbReference type="Proteomes" id="UP001241110"/>
    </source>
</evidence>
<dbReference type="AlphaFoldDB" id="A0AAE3QYK4"/>
<protein>
    <recommendedName>
        <fullName evidence="4">Transporter</fullName>
    </recommendedName>
</protein>
<reference evidence="2" key="1">
    <citation type="submission" date="2023-05" db="EMBL/GenBank/DDBJ databases">
        <authorList>
            <person name="Zhang X."/>
        </authorList>
    </citation>
    <scope>NUCLEOTIDE SEQUENCE</scope>
    <source>
        <strain evidence="2">YF14B1</strain>
    </source>
</reference>
<evidence type="ECO:0008006" key="4">
    <source>
        <dbReference type="Google" id="ProtNLM"/>
    </source>
</evidence>
<dbReference type="Proteomes" id="UP001241110">
    <property type="component" value="Unassembled WGS sequence"/>
</dbReference>
<accession>A0AAE3QYK4</accession>
<keyword evidence="1" id="KW-0732">Signal</keyword>
<evidence type="ECO:0000313" key="2">
    <source>
        <dbReference type="EMBL" id="MDJ1484868.1"/>
    </source>
</evidence>
<gene>
    <name evidence="2" type="ORF">QNI16_30490</name>
</gene>
<dbReference type="RefSeq" id="WP_313986635.1">
    <property type="nucleotide sequence ID" value="NZ_JASJOS010000017.1"/>
</dbReference>
<proteinExistence type="predicted"/>
<sequence length="250" mass="28453">MKRIITIFIFLVIQIPSLVAQQNFFNVPSSEVTQKGKLLYQGQVNITSEETEINNTFSYGLGKDLEVGINIFEFTFDPKHHFHFEHNDTLPKSPVYPLVLLNIQKAFELLPDFQLSIGTQNGLNPARHMHWVNYTYLNLAYEIPGLETRLVAGAYTFNKAFVGDWRGNEETSADNKWGIGFQAGIQQPIIKEKLLFTADFLSHRHKLGESAWGLAYYITKSWVLSMGYQLPNPGSLSNKGLIFEITHVPE</sequence>
<feature type="chain" id="PRO_5042261895" description="Transporter" evidence="1">
    <location>
        <begin position="21"/>
        <end position="250"/>
    </location>
</feature>
<feature type="signal peptide" evidence="1">
    <location>
        <begin position="1"/>
        <end position="20"/>
    </location>
</feature>
<comment type="caution">
    <text evidence="2">The sequence shown here is derived from an EMBL/GenBank/DDBJ whole genome shotgun (WGS) entry which is preliminary data.</text>
</comment>
<name>A0AAE3QYK4_9BACT</name>